<dbReference type="RefSeq" id="WP_295368765.1">
    <property type="nucleotide sequence ID" value="NZ_DYUC01000023.1"/>
</dbReference>
<dbReference type="AlphaFoldDB" id="A0A921SSB2"/>
<dbReference type="SUPFAM" id="SSF46785">
    <property type="entry name" value="Winged helix' DNA-binding domain"/>
    <property type="match status" value="1"/>
</dbReference>
<dbReference type="InterPro" id="IPR011991">
    <property type="entry name" value="ArsR-like_HTH"/>
</dbReference>
<reference evidence="6" key="2">
    <citation type="submission" date="2021-09" db="EMBL/GenBank/DDBJ databases">
        <authorList>
            <person name="Gilroy R."/>
        </authorList>
    </citation>
    <scope>NUCLEOTIDE SEQUENCE</scope>
    <source>
        <strain evidence="6">CHK179-5677</strain>
    </source>
</reference>
<accession>A0A921SSB2</accession>
<comment type="caution">
    <text evidence="6">The sequence shown here is derived from an EMBL/GenBank/DDBJ whole genome shotgun (WGS) entry which is preliminary data.</text>
</comment>
<dbReference type="Pfam" id="PF03965">
    <property type="entry name" value="Penicillinase_R"/>
    <property type="match status" value="1"/>
</dbReference>
<evidence type="ECO:0000313" key="7">
    <source>
        <dbReference type="Proteomes" id="UP000760668"/>
    </source>
</evidence>
<proteinExistence type="inferred from homology"/>
<evidence type="ECO:0000256" key="3">
    <source>
        <dbReference type="ARBA" id="ARBA00023125"/>
    </source>
</evidence>
<dbReference type="CDD" id="cd00090">
    <property type="entry name" value="HTH_ARSR"/>
    <property type="match status" value="1"/>
</dbReference>
<keyword evidence="2" id="KW-0805">Transcription regulation</keyword>
<dbReference type="GO" id="GO:0003677">
    <property type="term" value="F:DNA binding"/>
    <property type="evidence" value="ECO:0007669"/>
    <property type="project" value="UniProtKB-KW"/>
</dbReference>
<dbReference type="Gene3D" id="1.10.4040.10">
    <property type="entry name" value="Penicillinase repressor domain"/>
    <property type="match status" value="1"/>
</dbReference>
<dbReference type="InterPro" id="IPR005650">
    <property type="entry name" value="BlaI_family"/>
</dbReference>
<protein>
    <submittedName>
        <fullName evidence="6">BlaI/MecI/CopY family transcriptional regulator</fullName>
    </submittedName>
</protein>
<evidence type="ECO:0000256" key="5">
    <source>
        <dbReference type="SAM" id="Coils"/>
    </source>
</evidence>
<keyword evidence="4" id="KW-0804">Transcription</keyword>
<evidence type="ECO:0000256" key="2">
    <source>
        <dbReference type="ARBA" id="ARBA00023015"/>
    </source>
</evidence>
<evidence type="ECO:0000313" key="6">
    <source>
        <dbReference type="EMBL" id="HJG86004.1"/>
    </source>
</evidence>
<dbReference type="PIRSF" id="PIRSF019455">
    <property type="entry name" value="CopR_AtkY"/>
    <property type="match status" value="1"/>
</dbReference>
<dbReference type="Proteomes" id="UP000760668">
    <property type="component" value="Unassembled WGS sequence"/>
</dbReference>
<feature type="coiled-coil region" evidence="5">
    <location>
        <begin position="96"/>
        <end position="123"/>
    </location>
</feature>
<evidence type="ECO:0000256" key="1">
    <source>
        <dbReference type="ARBA" id="ARBA00011046"/>
    </source>
</evidence>
<reference evidence="6" key="1">
    <citation type="journal article" date="2021" name="PeerJ">
        <title>Extensive microbial diversity within the chicken gut microbiome revealed by metagenomics and culture.</title>
        <authorList>
            <person name="Gilroy R."/>
            <person name="Ravi A."/>
            <person name="Getino M."/>
            <person name="Pursley I."/>
            <person name="Horton D.L."/>
            <person name="Alikhan N.F."/>
            <person name="Baker D."/>
            <person name="Gharbi K."/>
            <person name="Hall N."/>
            <person name="Watson M."/>
            <person name="Adriaenssens E.M."/>
            <person name="Foster-Nyarko E."/>
            <person name="Jarju S."/>
            <person name="Secka A."/>
            <person name="Antonio M."/>
            <person name="Oren A."/>
            <person name="Chaudhuri R.R."/>
            <person name="La Ragione R."/>
            <person name="Hildebrand F."/>
            <person name="Pallen M.J."/>
        </authorList>
    </citation>
    <scope>NUCLEOTIDE SEQUENCE</scope>
    <source>
        <strain evidence="6">CHK179-5677</strain>
    </source>
</reference>
<dbReference type="GO" id="GO:0045892">
    <property type="term" value="P:negative regulation of DNA-templated transcription"/>
    <property type="evidence" value="ECO:0007669"/>
    <property type="project" value="InterPro"/>
</dbReference>
<comment type="similarity">
    <text evidence="1">Belongs to the BlaI transcriptional regulatory family.</text>
</comment>
<dbReference type="EMBL" id="DYUC01000023">
    <property type="protein sequence ID" value="HJG86004.1"/>
    <property type="molecule type" value="Genomic_DNA"/>
</dbReference>
<gene>
    <name evidence="6" type="ORF">K8V01_03075</name>
</gene>
<organism evidence="6 7">
    <name type="scientific">Pseudoflavonifractor capillosus</name>
    <dbReference type="NCBI Taxonomy" id="106588"/>
    <lineage>
        <taxon>Bacteria</taxon>
        <taxon>Bacillati</taxon>
        <taxon>Bacillota</taxon>
        <taxon>Clostridia</taxon>
        <taxon>Eubacteriales</taxon>
        <taxon>Oscillospiraceae</taxon>
        <taxon>Pseudoflavonifractor</taxon>
    </lineage>
</organism>
<evidence type="ECO:0000256" key="4">
    <source>
        <dbReference type="ARBA" id="ARBA00023163"/>
    </source>
</evidence>
<dbReference type="Gene3D" id="1.10.10.10">
    <property type="entry name" value="Winged helix-like DNA-binding domain superfamily/Winged helix DNA-binding domain"/>
    <property type="match status" value="1"/>
</dbReference>
<keyword evidence="5" id="KW-0175">Coiled coil</keyword>
<dbReference type="InterPro" id="IPR036390">
    <property type="entry name" value="WH_DNA-bd_sf"/>
</dbReference>
<dbReference type="InterPro" id="IPR036388">
    <property type="entry name" value="WH-like_DNA-bd_sf"/>
</dbReference>
<sequence>MERVNLSAGEWRVMEELWKAPATLMELVRALGESAGWAKSTVSTVVRRMEDKGLIRAEQEGRAKVFYPAIAREEAAVAETESLLSRVYHGSVGLMVSTLLQNRRISKEELKELQALLDQGKEEQT</sequence>
<name>A0A921SSB2_9FIRM</name>
<keyword evidence="3" id="KW-0238">DNA-binding</keyword>